<dbReference type="Proteomes" id="UP000215137">
    <property type="component" value="Chromosome"/>
</dbReference>
<evidence type="ECO:0000256" key="6">
    <source>
        <dbReference type="ARBA" id="ARBA00022691"/>
    </source>
</evidence>
<keyword evidence="9" id="KW-0694">RNA-binding</keyword>
<comment type="cofactor">
    <cofactor evidence="1">
        <name>Mg(2+)</name>
        <dbReference type="ChEBI" id="CHEBI:18420"/>
    </cofactor>
</comment>
<dbReference type="AlphaFoldDB" id="A0A248TNS9"/>
<dbReference type="GO" id="GO:0031047">
    <property type="term" value="P:regulatory ncRNA-mediated gene silencing"/>
    <property type="evidence" value="ECO:0007669"/>
    <property type="project" value="UniProtKB-KW"/>
</dbReference>
<dbReference type="GO" id="GO:0003723">
    <property type="term" value="F:RNA binding"/>
    <property type="evidence" value="ECO:0007669"/>
    <property type="project" value="UniProtKB-KW"/>
</dbReference>
<keyword evidence="6" id="KW-0949">S-adenosyl-L-methionine</keyword>
<evidence type="ECO:0000256" key="12">
    <source>
        <dbReference type="ARBA" id="ARBA00048418"/>
    </source>
</evidence>
<keyword evidence="7" id="KW-0479">Metal-binding</keyword>
<dbReference type="KEGG" id="bko:CKF48_22205"/>
<dbReference type="RefSeq" id="WP_095373343.1">
    <property type="nucleotide sequence ID" value="NZ_CP022983.1"/>
</dbReference>
<dbReference type="InterPro" id="IPR026610">
    <property type="entry name" value="Hen1"/>
</dbReference>
<evidence type="ECO:0000256" key="1">
    <source>
        <dbReference type="ARBA" id="ARBA00001946"/>
    </source>
</evidence>
<dbReference type="Pfam" id="PF12623">
    <property type="entry name" value="Hen1_L"/>
    <property type="match status" value="1"/>
</dbReference>
<comment type="similarity">
    <text evidence="2">Belongs to the methyltransferase superfamily. HEN1 family.</text>
</comment>
<dbReference type="GO" id="GO:0090486">
    <property type="term" value="F:small RNA 2'-O-methyltransferase activity"/>
    <property type="evidence" value="ECO:0007669"/>
    <property type="project" value="UniProtKB-EC"/>
</dbReference>
<evidence type="ECO:0000259" key="13">
    <source>
        <dbReference type="Pfam" id="PF12623"/>
    </source>
</evidence>
<dbReference type="EC" id="2.1.1.386" evidence="11"/>
<keyword evidence="4" id="KW-0489">Methyltransferase</keyword>
<evidence type="ECO:0000256" key="9">
    <source>
        <dbReference type="ARBA" id="ARBA00022884"/>
    </source>
</evidence>
<dbReference type="PANTHER" id="PTHR21404">
    <property type="entry name" value="HEN1"/>
    <property type="match status" value="1"/>
</dbReference>
<keyword evidence="10" id="KW-0943">RNA-mediated gene silencing</keyword>
<evidence type="ECO:0000313" key="15">
    <source>
        <dbReference type="Proteomes" id="UP000215137"/>
    </source>
</evidence>
<dbReference type="SUPFAM" id="SSF53335">
    <property type="entry name" value="S-adenosyl-L-methionine-dependent methyltransferases"/>
    <property type="match status" value="1"/>
</dbReference>
<evidence type="ECO:0000313" key="14">
    <source>
        <dbReference type="EMBL" id="ASV69779.1"/>
    </source>
</evidence>
<dbReference type="GO" id="GO:0046872">
    <property type="term" value="F:metal ion binding"/>
    <property type="evidence" value="ECO:0007669"/>
    <property type="project" value="UniProtKB-KW"/>
</dbReference>
<sequence>MQLTIHAKGEGANVLSFLLAKHPERLYERDHKGHKVRLFYQSFTPNEVKVTIYVVLDAISLLRDSGEKLDITHYINDREFAVSSLFLSLIRSPLATALNGLPKEEYLSYVGQVFQFSYSFGPVNTDLSVENLRELFSPLGFSLSVQSETKNSPLYVTVTGETTLQKGLRQLFILIPVIDNYKHYYIDEKEAEKLQRFGEGWLDDHPQKDWIYKRALKYKGLLGDNITEHTKVEKEKKQKGLNQLRYEKIIEIIQSKPHLRKIIDMGSGEGKLSTRLGFLPNVSEIIAVEPSERETVKATKRYAKAAENPGFLMPMQKWGSVFYYDDGLKNKDVFILCEVIEHIAEEKLQTAMQLIFQEYKPAVCIITTPNKEYNTLYQLGESMRHYDHRFEWTRAELHAWVEKMTAMYAYKASISSIGDIDHERGAPTQIVVFEKEVMV</sequence>
<protein>
    <recommendedName>
        <fullName evidence="3">Small RNA 2'-O-methyltransferase</fullName>
        <ecNumber evidence="11">2.1.1.386</ecNumber>
    </recommendedName>
</protein>
<keyword evidence="8" id="KW-0460">Magnesium</keyword>
<proteinExistence type="inferred from homology"/>
<dbReference type="EMBL" id="CP022983">
    <property type="protein sequence ID" value="ASV69779.1"/>
    <property type="molecule type" value="Genomic_DNA"/>
</dbReference>
<dbReference type="Gene3D" id="3.40.50.150">
    <property type="entry name" value="Vaccinia Virus protein VP39"/>
    <property type="match status" value="1"/>
</dbReference>
<dbReference type="InterPro" id="IPR038546">
    <property type="entry name" value="Hen1_N_sf"/>
</dbReference>
<accession>A0A248TNS9</accession>
<dbReference type="InterPro" id="IPR024740">
    <property type="entry name" value="Hen1_N"/>
</dbReference>
<organism evidence="14 15">
    <name type="scientific">Cytobacillus kochii</name>
    <dbReference type="NCBI Taxonomy" id="859143"/>
    <lineage>
        <taxon>Bacteria</taxon>
        <taxon>Bacillati</taxon>
        <taxon>Bacillota</taxon>
        <taxon>Bacilli</taxon>
        <taxon>Bacillales</taxon>
        <taxon>Bacillaceae</taxon>
        <taxon>Cytobacillus</taxon>
    </lineage>
</organism>
<evidence type="ECO:0000256" key="4">
    <source>
        <dbReference type="ARBA" id="ARBA00022603"/>
    </source>
</evidence>
<comment type="catalytic activity">
    <reaction evidence="12">
        <text>small RNA 3'-end nucleotide + S-adenosyl-L-methionine = small RNA 3'-end 2'-O-methylnucleotide + S-adenosyl-L-homocysteine + H(+)</text>
        <dbReference type="Rhea" id="RHEA:37887"/>
        <dbReference type="Rhea" id="RHEA-COMP:10415"/>
        <dbReference type="Rhea" id="RHEA-COMP:10416"/>
        <dbReference type="ChEBI" id="CHEBI:15378"/>
        <dbReference type="ChEBI" id="CHEBI:57856"/>
        <dbReference type="ChEBI" id="CHEBI:59789"/>
        <dbReference type="ChEBI" id="CHEBI:74896"/>
        <dbReference type="ChEBI" id="CHEBI:74898"/>
        <dbReference type="EC" id="2.1.1.386"/>
    </reaction>
</comment>
<evidence type="ECO:0000256" key="11">
    <source>
        <dbReference type="ARBA" id="ARBA00035025"/>
    </source>
</evidence>
<evidence type="ECO:0000256" key="7">
    <source>
        <dbReference type="ARBA" id="ARBA00022723"/>
    </source>
</evidence>
<evidence type="ECO:0000256" key="10">
    <source>
        <dbReference type="ARBA" id="ARBA00023158"/>
    </source>
</evidence>
<evidence type="ECO:0000256" key="5">
    <source>
        <dbReference type="ARBA" id="ARBA00022679"/>
    </source>
</evidence>
<dbReference type="OrthoDB" id="626362at2"/>
<gene>
    <name evidence="14" type="ORF">CKF48_22205</name>
</gene>
<keyword evidence="5" id="KW-0808">Transferase</keyword>
<reference evidence="14 15" key="1">
    <citation type="submission" date="2017-08" db="EMBL/GenBank/DDBJ databases">
        <title>Complete Genome Sequence of Bacillus kochii Oregon-R-modENCODE STRAIN BDGP4, isolated from Drosophila melanogaster gut.</title>
        <authorList>
            <person name="Wan K.H."/>
            <person name="Yu C."/>
            <person name="Park S."/>
            <person name="Hammonds A.S."/>
            <person name="Booth B.W."/>
            <person name="Celniker S.E."/>
        </authorList>
    </citation>
    <scope>NUCLEOTIDE SEQUENCE [LARGE SCALE GENOMIC DNA]</scope>
    <source>
        <strain evidence="14 15">BDGP4</strain>
    </source>
</reference>
<evidence type="ECO:0000256" key="2">
    <source>
        <dbReference type="ARBA" id="ARBA00009026"/>
    </source>
</evidence>
<dbReference type="Gene3D" id="3.30.1610.20">
    <property type="entry name" value="Hen1, N-terminal domain"/>
    <property type="match status" value="1"/>
</dbReference>
<evidence type="ECO:0000256" key="3">
    <source>
        <dbReference type="ARBA" id="ARBA00021330"/>
    </source>
</evidence>
<dbReference type="InterPro" id="IPR029063">
    <property type="entry name" value="SAM-dependent_MTases_sf"/>
</dbReference>
<name>A0A248TNS9_9BACI</name>
<evidence type="ECO:0000256" key="8">
    <source>
        <dbReference type="ARBA" id="ARBA00022842"/>
    </source>
</evidence>
<dbReference type="PANTHER" id="PTHR21404:SF3">
    <property type="entry name" value="SMALL RNA 2'-O-METHYLTRANSFERASE"/>
    <property type="match status" value="1"/>
</dbReference>
<dbReference type="GO" id="GO:0001510">
    <property type="term" value="P:RNA methylation"/>
    <property type="evidence" value="ECO:0007669"/>
    <property type="project" value="InterPro"/>
</dbReference>
<keyword evidence="15" id="KW-1185">Reference proteome</keyword>
<feature type="domain" description="Hen1 N-terminal" evidence="13">
    <location>
        <begin position="1"/>
        <end position="222"/>
    </location>
</feature>